<organism evidence="3 4">
    <name type="scientific">Pseudomonas nitroreducens</name>
    <dbReference type="NCBI Taxonomy" id="46680"/>
    <lineage>
        <taxon>Bacteria</taxon>
        <taxon>Pseudomonadati</taxon>
        <taxon>Pseudomonadota</taxon>
        <taxon>Gammaproteobacteria</taxon>
        <taxon>Pseudomonadales</taxon>
        <taxon>Pseudomonadaceae</taxon>
        <taxon>Pseudomonas</taxon>
    </lineage>
</organism>
<sequence>MELNPFRYFKDKQVADRLIDEHFHVLALEEYRSGARRAGLMAKALARSGGNPGALEAEYMALLVVAIRDDFYIAKRLQDAAQAAADQANRERIVSEQSARENLQRQRAQEKRQRDAASKAAEAERQTQLAETRARAKGLDAPESKNWVFLTLIAFAAILGIGLYNANKSNGAFYRGWQEKTQQDAGQPVIAFNQPGSPQSAPAAQAPAAVQAPSLPKKKTEYDFLVDAYVIMHDELNPASPKFNQRLVDQINSRTDALILAGWKNTEALSQAVGEFMPTVHTQQQRSKADVQRQPPVQRASSTSSCVFKTVMDDDDYKACGLTPPR</sequence>
<keyword evidence="2" id="KW-0472">Membrane</keyword>
<gene>
    <name evidence="3" type="ORF">HNP46_005817</name>
</gene>
<keyword evidence="2" id="KW-1133">Transmembrane helix</keyword>
<accession>A0A7W7KQW8</accession>
<dbReference type="RefSeq" id="WP_184595890.1">
    <property type="nucleotide sequence ID" value="NZ_JACHLI010000032.1"/>
</dbReference>
<evidence type="ECO:0000313" key="4">
    <source>
        <dbReference type="Proteomes" id="UP000566995"/>
    </source>
</evidence>
<feature type="region of interest" description="Disordered" evidence="1">
    <location>
        <begin position="92"/>
        <end position="129"/>
    </location>
</feature>
<proteinExistence type="predicted"/>
<dbReference type="Proteomes" id="UP000566995">
    <property type="component" value="Unassembled WGS sequence"/>
</dbReference>
<feature type="compositionally biased region" description="Basic and acidic residues" evidence="1">
    <location>
        <begin position="92"/>
        <end position="125"/>
    </location>
</feature>
<evidence type="ECO:0000256" key="1">
    <source>
        <dbReference type="SAM" id="MobiDB-lite"/>
    </source>
</evidence>
<evidence type="ECO:0000313" key="3">
    <source>
        <dbReference type="EMBL" id="MBB4866910.1"/>
    </source>
</evidence>
<dbReference type="EMBL" id="JACHLI010000032">
    <property type="protein sequence ID" value="MBB4866910.1"/>
    <property type="molecule type" value="Genomic_DNA"/>
</dbReference>
<evidence type="ECO:0000256" key="2">
    <source>
        <dbReference type="SAM" id="Phobius"/>
    </source>
</evidence>
<feature type="region of interest" description="Disordered" evidence="1">
    <location>
        <begin position="283"/>
        <end position="304"/>
    </location>
</feature>
<dbReference type="AlphaFoldDB" id="A0A7W7KQW8"/>
<protein>
    <submittedName>
        <fullName evidence="3">Uncharacterized protein</fullName>
    </submittedName>
</protein>
<comment type="caution">
    <text evidence="3">The sequence shown here is derived from an EMBL/GenBank/DDBJ whole genome shotgun (WGS) entry which is preliminary data.</text>
</comment>
<keyword evidence="2" id="KW-0812">Transmembrane</keyword>
<feature type="transmembrane region" description="Helical" evidence="2">
    <location>
        <begin position="147"/>
        <end position="166"/>
    </location>
</feature>
<name>A0A7W7KQW8_PSENT</name>
<reference evidence="3 4" key="1">
    <citation type="submission" date="2020-08" db="EMBL/GenBank/DDBJ databases">
        <title>Functional genomics of gut bacteria from endangered species of beetles.</title>
        <authorList>
            <person name="Carlos-Shanley C."/>
        </authorList>
    </citation>
    <scope>NUCLEOTIDE SEQUENCE [LARGE SCALE GENOMIC DNA]</scope>
    <source>
        <strain evidence="3 4">S00179</strain>
    </source>
</reference>